<feature type="domain" description="Neurotransmitter-gated ion-channel transmembrane" evidence="8">
    <location>
        <begin position="12"/>
        <end position="207"/>
    </location>
</feature>
<protein>
    <recommendedName>
        <fullName evidence="8">Neurotransmitter-gated ion-channel transmembrane domain-containing protein</fullName>
    </recommendedName>
</protein>
<evidence type="ECO:0000259" key="8">
    <source>
        <dbReference type="Pfam" id="PF02932"/>
    </source>
</evidence>
<dbReference type="PRINTS" id="PR00253">
    <property type="entry name" value="GABAARECEPTR"/>
</dbReference>
<keyword evidence="10" id="KW-1185">Reference proteome</keyword>
<dbReference type="Proteomes" id="UP000228934">
    <property type="component" value="Unassembled WGS sequence"/>
</dbReference>
<dbReference type="InterPro" id="IPR006201">
    <property type="entry name" value="Neur_channel"/>
</dbReference>
<dbReference type="GO" id="GO:0097060">
    <property type="term" value="C:synaptic membrane"/>
    <property type="evidence" value="ECO:0007669"/>
    <property type="project" value="UniProtKB-SubCell"/>
</dbReference>
<dbReference type="GO" id="GO:0034707">
    <property type="term" value="C:chloride channel complex"/>
    <property type="evidence" value="ECO:0007669"/>
    <property type="project" value="UniProtKB-KW"/>
</dbReference>
<dbReference type="GO" id="GO:0004890">
    <property type="term" value="F:GABA-A receptor activity"/>
    <property type="evidence" value="ECO:0007669"/>
    <property type="project" value="InterPro"/>
</dbReference>
<evidence type="ECO:0000256" key="6">
    <source>
        <dbReference type="ARBA" id="ARBA00034099"/>
    </source>
</evidence>
<dbReference type="InterPro" id="IPR038050">
    <property type="entry name" value="Neuro_actylchol_rec"/>
</dbReference>
<evidence type="ECO:0000256" key="4">
    <source>
        <dbReference type="ARBA" id="ARBA00023180"/>
    </source>
</evidence>
<dbReference type="GO" id="GO:0005254">
    <property type="term" value="F:chloride channel activity"/>
    <property type="evidence" value="ECO:0007669"/>
    <property type="project" value="UniProtKB-KW"/>
</dbReference>
<evidence type="ECO:0000313" key="9">
    <source>
        <dbReference type="EMBL" id="PIO39358.1"/>
    </source>
</evidence>
<dbReference type="PANTHER" id="PTHR18945">
    <property type="entry name" value="NEUROTRANSMITTER GATED ION CHANNEL"/>
    <property type="match status" value="1"/>
</dbReference>
<gene>
    <name evidence="9" type="ORF">AB205_0178150</name>
</gene>
<dbReference type="AlphaFoldDB" id="A0A2G9SGT9"/>
<keyword evidence="7" id="KW-0472">Membrane</keyword>
<feature type="transmembrane region" description="Helical" evidence="7">
    <location>
        <begin position="193"/>
        <end position="210"/>
    </location>
</feature>
<dbReference type="Gene3D" id="1.20.58.390">
    <property type="entry name" value="Neurotransmitter-gated ion-channel transmembrane domain"/>
    <property type="match status" value="1"/>
</dbReference>
<evidence type="ECO:0000256" key="3">
    <source>
        <dbReference type="ARBA" id="ARBA00023173"/>
    </source>
</evidence>
<reference evidence="10" key="1">
    <citation type="journal article" date="2017" name="Nat. Commun.">
        <title>The North American bullfrog draft genome provides insight into hormonal regulation of long noncoding RNA.</title>
        <authorList>
            <person name="Hammond S.A."/>
            <person name="Warren R.L."/>
            <person name="Vandervalk B.P."/>
            <person name="Kucuk E."/>
            <person name="Khan H."/>
            <person name="Gibb E.A."/>
            <person name="Pandoh P."/>
            <person name="Kirk H."/>
            <person name="Zhao Y."/>
            <person name="Jones M."/>
            <person name="Mungall A.J."/>
            <person name="Coope R."/>
            <person name="Pleasance S."/>
            <person name="Moore R.A."/>
            <person name="Holt R.A."/>
            <person name="Round J.M."/>
            <person name="Ohora S."/>
            <person name="Walle B.V."/>
            <person name="Veldhoen N."/>
            <person name="Helbing C.C."/>
            <person name="Birol I."/>
        </authorList>
    </citation>
    <scope>NUCLEOTIDE SEQUENCE [LARGE SCALE GENOMIC DNA]</scope>
</reference>
<keyword evidence="3" id="KW-0869">Chloride channel</keyword>
<keyword evidence="3" id="KW-0406">Ion transport</keyword>
<dbReference type="SUPFAM" id="SSF90112">
    <property type="entry name" value="Neurotransmitter-gated ion-channel transmembrane pore"/>
    <property type="match status" value="1"/>
</dbReference>
<evidence type="ECO:0000256" key="2">
    <source>
        <dbReference type="ARBA" id="ARBA00023157"/>
    </source>
</evidence>
<keyword evidence="3" id="KW-0813">Transport</keyword>
<keyword evidence="2" id="KW-1015">Disulfide bond</keyword>
<dbReference type="EMBL" id="KV924819">
    <property type="protein sequence ID" value="PIO39358.1"/>
    <property type="molecule type" value="Genomic_DNA"/>
</dbReference>
<accession>A0A2G9SGT9</accession>
<feature type="transmembrane region" description="Helical" evidence="7">
    <location>
        <begin position="44"/>
        <end position="68"/>
    </location>
</feature>
<dbReference type="InterPro" id="IPR036719">
    <property type="entry name" value="Neuro-gated_channel_TM_sf"/>
</dbReference>
<keyword evidence="5" id="KW-0868">Chloride</keyword>
<proteinExistence type="predicted"/>
<keyword evidence="1" id="KW-0770">Synapse</keyword>
<evidence type="ECO:0000256" key="1">
    <source>
        <dbReference type="ARBA" id="ARBA00023018"/>
    </source>
</evidence>
<dbReference type="InterPro" id="IPR006028">
    <property type="entry name" value="GABAA/Glycine_rcpt"/>
</dbReference>
<evidence type="ECO:0000256" key="5">
    <source>
        <dbReference type="ARBA" id="ARBA00023214"/>
    </source>
</evidence>
<keyword evidence="7" id="KW-1133">Transmembrane helix</keyword>
<dbReference type="InterPro" id="IPR002289">
    <property type="entry name" value="GABAAb_rcpt"/>
</dbReference>
<dbReference type="Pfam" id="PF02932">
    <property type="entry name" value="Neur_chan_memb"/>
    <property type="match status" value="1"/>
</dbReference>
<keyword evidence="7" id="KW-0812">Transmembrane</keyword>
<sequence>MSANINNNTFLVNLGITTVLTMTTINTHLRETLPKIPYVKAIDMYLMGCFVFVFLALLEYAFVNYIFFGRGPQMQKRLAEKTAKANNDRSKFESNRVDAHGNILLTTLEIHNEVTGNEITTSITDSRNSATSFDNSGIQYRKQSVTRDGLGRRTMDRTAPHGKKNHLRRRSSQLKIKIPDLTDVNAIDRWSRMIFPITFSLFNLIYWLYYVN</sequence>
<name>A0A2G9SGT9_AQUCT</name>
<evidence type="ECO:0000313" key="10">
    <source>
        <dbReference type="Proteomes" id="UP000228934"/>
    </source>
</evidence>
<dbReference type="OrthoDB" id="8890589at2759"/>
<comment type="subcellular location">
    <subcellularLocation>
        <location evidence="6">Synaptic cell membrane</location>
        <topology evidence="6">Multi-pass membrane protein</topology>
    </subcellularLocation>
</comment>
<keyword evidence="3" id="KW-0407">Ion channel</keyword>
<evidence type="ECO:0000256" key="7">
    <source>
        <dbReference type="SAM" id="Phobius"/>
    </source>
</evidence>
<organism evidence="9 10">
    <name type="scientific">Aquarana catesbeiana</name>
    <name type="common">American bullfrog</name>
    <name type="synonym">Rana catesbeiana</name>
    <dbReference type="NCBI Taxonomy" id="8400"/>
    <lineage>
        <taxon>Eukaryota</taxon>
        <taxon>Metazoa</taxon>
        <taxon>Chordata</taxon>
        <taxon>Craniata</taxon>
        <taxon>Vertebrata</taxon>
        <taxon>Euteleostomi</taxon>
        <taxon>Amphibia</taxon>
        <taxon>Batrachia</taxon>
        <taxon>Anura</taxon>
        <taxon>Neobatrachia</taxon>
        <taxon>Ranoidea</taxon>
        <taxon>Ranidae</taxon>
        <taxon>Aquarana</taxon>
    </lineage>
</organism>
<dbReference type="InterPro" id="IPR006029">
    <property type="entry name" value="Neurotrans-gated_channel_TM"/>
</dbReference>
<dbReference type="PRINTS" id="PR01160">
    <property type="entry name" value="GABAARBETA"/>
</dbReference>
<keyword evidence="4" id="KW-0325">Glycoprotein</keyword>